<keyword evidence="4" id="KW-0325">Glycoprotein</keyword>
<feature type="chain" id="PRO_5002256071" description="Arylsulfatase" evidence="7">
    <location>
        <begin position="27"/>
        <end position="617"/>
    </location>
</feature>
<dbReference type="EC" id="3.1.6.1" evidence="5"/>
<dbReference type="InterPro" id="IPR012083">
    <property type="entry name" value="Arylsulfatase"/>
</dbReference>
<evidence type="ECO:0000256" key="4">
    <source>
        <dbReference type="ARBA" id="ARBA00023180"/>
    </source>
</evidence>
<gene>
    <name evidence="9" type="ORF">Z520_11245</name>
</gene>
<dbReference type="VEuPathDB" id="FungiDB:Z520_11245"/>
<dbReference type="Proteomes" id="UP000053411">
    <property type="component" value="Unassembled WGS sequence"/>
</dbReference>
<evidence type="ECO:0000259" key="8">
    <source>
        <dbReference type="Pfam" id="PF00884"/>
    </source>
</evidence>
<dbReference type="EMBL" id="KN848098">
    <property type="protein sequence ID" value="KIX92972.1"/>
    <property type="molecule type" value="Genomic_DNA"/>
</dbReference>
<accession>A0A0D2JIJ8</accession>
<dbReference type="GO" id="GO:0004065">
    <property type="term" value="F:arylsulfatase activity"/>
    <property type="evidence" value="ECO:0007669"/>
    <property type="project" value="UniProtKB-UniRule"/>
</dbReference>
<evidence type="ECO:0000256" key="5">
    <source>
        <dbReference type="PIRNR" id="PIRNR000972"/>
    </source>
</evidence>
<evidence type="ECO:0000256" key="6">
    <source>
        <dbReference type="PIRSR" id="PIRSR000972-50"/>
    </source>
</evidence>
<evidence type="ECO:0000256" key="1">
    <source>
        <dbReference type="ARBA" id="ARBA00008779"/>
    </source>
</evidence>
<dbReference type="GeneID" id="27716991"/>
<keyword evidence="3 5" id="KW-0378">Hydrolase</keyword>
<evidence type="ECO:0000256" key="7">
    <source>
        <dbReference type="SAM" id="SignalP"/>
    </source>
</evidence>
<evidence type="ECO:0000256" key="3">
    <source>
        <dbReference type="ARBA" id="ARBA00022801"/>
    </source>
</evidence>
<dbReference type="RefSeq" id="XP_016627095.1">
    <property type="nucleotide sequence ID" value="XM_016781734.1"/>
</dbReference>
<keyword evidence="10" id="KW-1185">Reference proteome</keyword>
<proteinExistence type="inferred from homology"/>
<dbReference type="GO" id="GO:0008449">
    <property type="term" value="F:N-acetylglucosamine-6-sulfatase activity"/>
    <property type="evidence" value="ECO:0007669"/>
    <property type="project" value="TreeGrafter"/>
</dbReference>
<comment type="PTM">
    <text evidence="6">The conversion to 3-oxoalanine (also known as C-formylglycine, FGly), of a serine or cysteine residue in prokaryotes and of a cysteine residue in eukaryotes, is critical for catalytic activity.</text>
</comment>
<dbReference type="InterPro" id="IPR024607">
    <property type="entry name" value="Sulfatase_CS"/>
</dbReference>
<dbReference type="PROSITE" id="PS00523">
    <property type="entry name" value="SULFATASE_1"/>
    <property type="match status" value="1"/>
</dbReference>
<dbReference type="PIRSF" id="PIRSF000972">
    <property type="entry name" value="Arylsulf_plant"/>
    <property type="match status" value="1"/>
</dbReference>
<evidence type="ECO:0000313" key="10">
    <source>
        <dbReference type="Proteomes" id="UP000053411"/>
    </source>
</evidence>
<dbReference type="InterPro" id="IPR017850">
    <property type="entry name" value="Alkaline_phosphatase_core_sf"/>
</dbReference>
<dbReference type="FunFam" id="3.40.720.10:FF:000051">
    <property type="entry name" value="Arylsulfatase"/>
    <property type="match status" value="1"/>
</dbReference>
<dbReference type="OrthoDB" id="96314at2759"/>
<feature type="signal peptide" evidence="7">
    <location>
        <begin position="1"/>
        <end position="26"/>
    </location>
</feature>
<dbReference type="InterPro" id="IPR000917">
    <property type="entry name" value="Sulfatase_N"/>
</dbReference>
<evidence type="ECO:0000256" key="2">
    <source>
        <dbReference type="ARBA" id="ARBA00022729"/>
    </source>
</evidence>
<dbReference type="STRING" id="1442371.A0A0D2JIJ8"/>
<comment type="similarity">
    <text evidence="1 5">Belongs to the sulfatase family.</text>
</comment>
<name>A0A0D2JIJ8_9EURO</name>
<reference evidence="9 10" key="1">
    <citation type="submission" date="2015-01" db="EMBL/GenBank/DDBJ databases">
        <title>The Genome Sequence of Fonsecaea multimorphosa CBS 102226.</title>
        <authorList>
            <consortium name="The Broad Institute Genomics Platform"/>
            <person name="Cuomo C."/>
            <person name="de Hoog S."/>
            <person name="Gorbushina A."/>
            <person name="Stielow B."/>
            <person name="Teixiera M."/>
            <person name="Abouelleil A."/>
            <person name="Chapman S.B."/>
            <person name="Priest M."/>
            <person name="Young S.K."/>
            <person name="Wortman J."/>
            <person name="Nusbaum C."/>
            <person name="Birren B."/>
        </authorList>
    </citation>
    <scope>NUCLEOTIDE SEQUENCE [LARGE SCALE GENOMIC DNA]</scope>
    <source>
        <strain evidence="9 10">CBS 102226</strain>
    </source>
</reference>
<sequence>MGSRDGFRWILTWCFVLAWCLGLANGLEQKPIGQSAKKPSIIFILTDDQDLHMNSLSYMPFLKQHMGDHGTSFRRHYCTVALCCPSRVSMWTGKAAHNTNVTDLHPPWGGYPKFVSQGFNDAYLPIWLQKAGYDTYYVGKLFNAQSTSNYDKPHAAGWTGSDFLLDPYTYEYYNATFQRNKEPPVSYQGQHSTDVVAEKALGFLSDALEGRKPFFLTIAPTAPHSNVHINNDMAEQSMARPAERHRHLFQDAKVARTPNFNPDVSSGASWILTLAKQNQSNLDYNDEWYRNRLRALQAVDEMIDGVVHRLEQADMLENTYLFFSTDNGYSIGQHRRQPGKQCAFEEDINIPLLVRGPGVPKDHRTEIVTSHIDLAPTFLTLAGVAESEMAKYELDGSTIPLHSLDLVHSKQEPWPQEHVNVEMWGIIMSEGKYGYVLYPNHTYKALRVIGDGYDLLYTVWCSNEHELYDMAKDPWQMDNIYGAGTRPFNMTAVPAVGGLNEPSLYASPLTSMSEPIPARDNVTTTVSHLISRLDALLLVLKTCKMDECRFPWSALHPAGGVHSLRDALDSRFDEFYRTRPKVQYERCERGYFPASEGAMWDGGMSFRAMQHEVWTGP</sequence>
<dbReference type="CDD" id="cd16147">
    <property type="entry name" value="G6S"/>
    <property type="match status" value="1"/>
</dbReference>
<comment type="catalytic activity">
    <reaction evidence="5">
        <text>an aryl sulfate + H2O = a phenol + sulfate + H(+)</text>
        <dbReference type="Rhea" id="RHEA:17261"/>
        <dbReference type="ChEBI" id="CHEBI:15377"/>
        <dbReference type="ChEBI" id="CHEBI:15378"/>
        <dbReference type="ChEBI" id="CHEBI:16189"/>
        <dbReference type="ChEBI" id="CHEBI:33853"/>
        <dbReference type="ChEBI" id="CHEBI:140317"/>
        <dbReference type="EC" id="3.1.6.1"/>
    </reaction>
</comment>
<dbReference type="AlphaFoldDB" id="A0A0D2JIJ8"/>
<evidence type="ECO:0000313" key="9">
    <source>
        <dbReference type="EMBL" id="KIX92972.1"/>
    </source>
</evidence>
<organism evidence="9 10">
    <name type="scientific">Fonsecaea multimorphosa CBS 102226</name>
    <dbReference type="NCBI Taxonomy" id="1442371"/>
    <lineage>
        <taxon>Eukaryota</taxon>
        <taxon>Fungi</taxon>
        <taxon>Dikarya</taxon>
        <taxon>Ascomycota</taxon>
        <taxon>Pezizomycotina</taxon>
        <taxon>Eurotiomycetes</taxon>
        <taxon>Chaetothyriomycetidae</taxon>
        <taxon>Chaetothyriales</taxon>
        <taxon>Herpotrichiellaceae</taxon>
        <taxon>Fonsecaea</taxon>
    </lineage>
</organism>
<dbReference type="GO" id="GO:0005539">
    <property type="term" value="F:glycosaminoglycan binding"/>
    <property type="evidence" value="ECO:0007669"/>
    <property type="project" value="TreeGrafter"/>
</dbReference>
<dbReference type="SUPFAM" id="SSF53649">
    <property type="entry name" value="Alkaline phosphatase-like"/>
    <property type="match status" value="1"/>
</dbReference>
<keyword evidence="2 7" id="KW-0732">Signal</keyword>
<dbReference type="GO" id="GO:0018958">
    <property type="term" value="P:phenol-containing compound metabolic process"/>
    <property type="evidence" value="ECO:0007669"/>
    <property type="project" value="InterPro"/>
</dbReference>
<dbReference type="Pfam" id="PF00884">
    <property type="entry name" value="Sulfatase"/>
    <property type="match status" value="1"/>
</dbReference>
<feature type="domain" description="Sulfatase N-terminal" evidence="8">
    <location>
        <begin position="39"/>
        <end position="384"/>
    </location>
</feature>
<dbReference type="PANTHER" id="PTHR43108">
    <property type="entry name" value="N-ACETYLGLUCOSAMINE-6-SULFATASE FAMILY MEMBER"/>
    <property type="match status" value="1"/>
</dbReference>
<protein>
    <recommendedName>
        <fullName evidence="5">Arylsulfatase</fullName>
        <shortName evidence="5">AS</shortName>
        <ecNumber evidence="5">3.1.6.1</ecNumber>
    </recommendedName>
    <alternativeName>
        <fullName evidence="5">Aryl-sulfate sulphohydrolase</fullName>
    </alternativeName>
</protein>
<dbReference type="PANTHER" id="PTHR43108:SF8">
    <property type="entry name" value="SD21168P"/>
    <property type="match status" value="1"/>
</dbReference>
<dbReference type="Gene3D" id="3.40.720.10">
    <property type="entry name" value="Alkaline Phosphatase, subunit A"/>
    <property type="match status" value="1"/>
</dbReference>
<feature type="modified residue" description="3-oxoalanine (Cys)" evidence="6">
    <location>
        <position position="83"/>
    </location>
</feature>